<dbReference type="InterPro" id="IPR003593">
    <property type="entry name" value="AAA+_ATPase"/>
</dbReference>
<dbReference type="Pfam" id="PF00005">
    <property type="entry name" value="ABC_tran"/>
    <property type="match status" value="2"/>
</dbReference>
<dbReference type="InterPro" id="IPR050107">
    <property type="entry name" value="ABC_carbohydrate_import_ATPase"/>
</dbReference>
<dbReference type="Gene3D" id="3.40.50.300">
    <property type="entry name" value="P-loop containing nucleotide triphosphate hydrolases"/>
    <property type="match status" value="2"/>
</dbReference>
<feature type="domain" description="ABC transporter" evidence="9">
    <location>
        <begin position="256"/>
        <end position="500"/>
    </location>
</feature>
<dbReference type="InterPro" id="IPR027417">
    <property type="entry name" value="P-loop_NTPase"/>
</dbReference>
<evidence type="ECO:0000256" key="4">
    <source>
        <dbReference type="ARBA" id="ARBA00022737"/>
    </source>
</evidence>
<keyword evidence="7" id="KW-1278">Translocase</keyword>
<accession>A0A0K9YSU3</accession>
<dbReference type="InterPro" id="IPR017871">
    <property type="entry name" value="ABC_transporter-like_CS"/>
</dbReference>
<evidence type="ECO:0000256" key="3">
    <source>
        <dbReference type="ARBA" id="ARBA00022475"/>
    </source>
</evidence>
<dbReference type="Proteomes" id="UP000036834">
    <property type="component" value="Unassembled WGS sequence"/>
</dbReference>
<evidence type="ECO:0000256" key="8">
    <source>
        <dbReference type="ARBA" id="ARBA00023136"/>
    </source>
</evidence>
<dbReference type="EMBL" id="BJON01000004">
    <property type="protein sequence ID" value="GED67392.1"/>
    <property type="molecule type" value="Genomic_DNA"/>
</dbReference>
<evidence type="ECO:0000313" key="13">
    <source>
        <dbReference type="Proteomes" id="UP000319578"/>
    </source>
</evidence>
<evidence type="ECO:0000259" key="9">
    <source>
        <dbReference type="PROSITE" id="PS50893"/>
    </source>
</evidence>
<keyword evidence="13" id="KW-1185">Reference proteome</keyword>
<dbReference type="RefSeq" id="WP_049740759.1">
    <property type="nucleotide sequence ID" value="NZ_BJON01000004.1"/>
</dbReference>
<comment type="caution">
    <text evidence="11">The sequence shown here is derived from an EMBL/GenBank/DDBJ whole genome shotgun (WGS) entry which is preliminary data.</text>
</comment>
<sequence length="509" mass="56120">MAYRLEMRDMTKKYGDFIANDKVSFSLAAGEVHAIVGENGAGKTTLMRMLYGMEQPTSGDIVLGDKKVTFRGPEDAIRSGIGMVHQHFMLFGEFTAAENIVIGYEPKQTGFFKRKEAVEKVRALSEQYRIPIDAQAQVSSCSIGEQQRVEILKVLYQGADIIVLDEPTAVLTPLEVRELLQTIRNLAQSGKSVILITHKLQEVMEVADRITVLRGGKVTGTVSREETNVDDLARLMVGRELQELSERVSLDRGPLLQVENLTVRDKQTLLDHVTFTVHHGEIVGIAGVSGNGQSELLQALSGLRTAQEGSLRLGGKDVTNQPVATIRDAGLAHIPEDRYMWGTAKLESVEENALMGYQRKPEYYRRGIVKREAFRQVVRGWVERFAIKTGSRQLQELAGNLSGGNLQKLIVARELGQETPFLIAAEPTRGVDIGAMEYIHQALIEKRNQGDGILLVSSELSEILALSDRILVMYKGKIAGELARSEATEEKISVLMAGGSVHGSSQRAR</sequence>
<dbReference type="GO" id="GO:0005524">
    <property type="term" value="F:ATP binding"/>
    <property type="evidence" value="ECO:0007669"/>
    <property type="project" value="UniProtKB-KW"/>
</dbReference>
<dbReference type="SUPFAM" id="SSF52540">
    <property type="entry name" value="P-loop containing nucleoside triphosphate hydrolases"/>
    <property type="match status" value="2"/>
</dbReference>
<keyword evidence="6 11" id="KW-0067">ATP-binding</keyword>
<dbReference type="STRING" id="54915.ADS79_23475"/>
<evidence type="ECO:0000256" key="6">
    <source>
        <dbReference type="ARBA" id="ARBA00022840"/>
    </source>
</evidence>
<dbReference type="PATRIC" id="fig|54915.3.peg.3833"/>
<keyword evidence="8" id="KW-0472">Membrane</keyword>
<dbReference type="GO" id="GO:0005886">
    <property type="term" value="C:plasma membrane"/>
    <property type="evidence" value="ECO:0007669"/>
    <property type="project" value="UniProtKB-SubCell"/>
</dbReference>
<comment type="subcellular location">
    <subcellularLocation>
        <location evidence="1">Cell membrane</location>
        <topology evidence="1">Peripheral membrane protein</topology>
    </subcellularLocation>
</comment>
<evidence type="ECO:0000256" key="5">
    <source>
        <dbReference type="ARBA" id="ARBA00022741"/>
    </source>
</evidence>
<gene>
    <name evidence="11" type="ORF">ADS79_23475</name>
    <name evidence="10" type="ORF">BRE01_10940</name>
</gene>
<dbReference type="PROSITE" id="PS00211">
    <property type="entry name" value="ABC_TRANSPORTER_1"/>
    <property type="match status" value="1"/>
</dbReference>
<dbReference type="FunFam" id="3.40.50.300:FF:000127">
    <property type="entry name" value="Ribose import ATP-binding protein RbsA"/>
    <property type="match status" value="1"/>
</dbReference>
<keyword evidence="3" id="KW-1003">Cell membrane</keyword>
<feature type="domain" description="ABC transporter" evidence="9">
    <location>
        <begin position="5"/>
        <end position="240"/>
    </location>
</feature>
<evidence type="ECO:0000313" key="12">
    <source>
        <dbReference type="Proteomes" id="UP000036834"/>
    </source>
</evidence>
<protein>
    <submittedName>
        <fullName evidence="10 11">ABC transporter ATP-binding protein</fullName>
    </submittedName>
</protein>
<keyword evidence="5" id="KW-0547">Nucleotide-binding</keyword>
<dbReference type="PROSITE" id="PS50893">
    <property type="entry name" value="ABC_TRANSPORTER_2"/>
    <property type="match status" value="2"/>
</dbReference>
<dbReference type="AlphaFoldDB" id="A0A0K9YSU3"/>
<dbReference type="PANTHER" id="PTHR43790">
    <property type="entry name" value="CARBOHYDRATE TRANSPORT ATP-BINDING PROTEIN MG119-RELATED"/>
    <property type="match status" value="1"/>
</dbReference>
<evidence type="ECO:0000313" key="10">
    <source>
        <dbReference type="EMBL" id="GED67392.1"/>
    </source>
</evidence>
<name>A0A0K9YSU3_9BACL</name>
<dbReference type="OrthoDB" id="9766104at2"/>
<evidence type="ECO:0000313" key="11">
    <source>
        <dbReference type="EMBL" id="KNB71717.1"/>
    </source>
</evidence>
<proteinExistence type="predicted"/>
<dbReference type="Proteomes" id="UP000319578">
    <property type="component" value="Unassembled WGS sequence"/>
</dbReference>
<evidence type="ECO:0000256" key="2">
    <source>
        <dbReference type="ARBA" id="ARBA00022448"/>
    </source>
</evidence>
<dbReference type="CDD" id="cd03216">
    <property type="entry name" value="ABC_Carb_Monos_I"/>
    <property type="match status" value="1"/>
</dbReference>
<dbReference type="EMBL" id="LGIQ01000009">
    <property type="protein sequence ID" value="KNB71717.1"/>
    <property type="molecule type" value="Genomic_DNA"/>
</dbReference>
<dbReference type="SMART" id="SM00382">
    <property type="entry name" value="AAA"/>
    <property type="match status" value="2"/>
</dbReference>
<evidence type="ECO:0000256" key="1">
    <source>
        <dbReference type="ARBA" id="ARBA00004202"/>
    </source>
</evidence>
<reference evidence="11" key="2">
    <citation type="submission" date="2015-07" db="EMBL/GenBank/DDBJ databases">
        <title>MeaNS - Measles Nucleotide Surveillance Program.</title>
        <authorList>
            <person name="Tran T."/>
            <person name="Druce J."/>
        </authorList>
    </citation>
    <scope>NUCLEOTIDE SEQUENCE</scope>
    <source>
        <strain evidence="11">DSM 9887</strain>
    </source>
</reference>
<keyword evidence="2" id="KW-0813">Transport</keyword>
<keyword evidence="4" id="KW-0677">Repeat</keyword>
<dbReference type="GO" id="GO:0016887">
    <property type="term" value="F:ATP hydrolysis activity"/>
    <property type="evidence" value="ECO:0007669"/>
    <property type="project" value="InterPro"/>
</dbReference>
<reference evidence="10 13" key="3">
    <citation type="submission" date="2019-06" db="EMBL/GenBank/DDBJ databases">
        <title>Whole genome shotgun sequence of Brevibacillus reuszeri NBRC 15719.</title>
        <authorList>
            <person name="Hosoyama A."/>
            <person name="Uohara A."/>
            <person name="Ohji S."/>
            <person name="Ichikawa N."/>
        </authorList>
    </citation>
    <scope>NUCLEOTIDE SEQUENCE [LARGE SCALE GENOMIC DNA]</scope>
    <source>
        <strain evidence="10 13">NBRC 15719</strain>
    </source>
</reference>
<evidence type="ECO:0000256" key="7">
    <source>
        <dbReference type="ARBA" id="ARBA00022967"/>
    </source>
</evidence>
<reference evidence="12" key="1">
    <citation type="submission" date="2015-07" db="EMBL/GenBank/DDBJ databases">
        <title>Genome sequencing project for genomic taxonomy and phylogenomics of Bacillus-like bacteria.</title>
        <authorList>
            <person name="Liu B."/>
            <person name="Wang J."/>
            <person name="Zhu Y."/>
            <person name="Liu G."/>
            <person name="Chen Q."/>
            <person name="Chen Z."/>
            <person name="Lan J."/>
            <person name="Che J."/>
            <person name="Ge C."/>
            <person name="Shi H."/>
            <person name="Pan Z."/>
            <person name="Liu X."/>
        </authorList>
    </citation>
    <scope>NUCLEOTIDE SEQUENCE [LARGE SCALE GENOMIC DNA]</scope>
    <source>
        <strain evidence="12">DSM 9887</strain>
    </source>
</reference>
<dbReference type="InterPro" id="IPR003439">
    <property type="entry name" value="ABC_transporter-like_ATP-bd"/>
</dbReference>
<organism evidence="11 12">
    <name type="scientific">Brevibacillus reuszeri</name>
    <dbReference type="NCBI Taxonomy" id="54915"/>
    <lineage>
        <taxon>Bacteria</taxon>
        <taxon>Bacillati</taxon>
        <taxon>Bacillota</taxon>
        <taxon>Bacilli</taxon>
        <taxon>Bacillales</taxon>
        <taxon>Paenibacillaceae</taxon>
        <taxon>Brevibacillus</taxon>
    </lineage>
</organism>
<dbReference type="PANTHER" id="PTHR43790:SF4">
    <property type="entry name" value="GUANOSINE IMPORT ATP-BINDING PROTEIN NUPO"/>
    <property type="match status" value="1"/>
</dbReference>
<dbReference type="CDD" id="cd03215">
    <property type="entry name" value="ABC_Carb_Monos_II"/>
    <property type="match status" value="1"/>
</dbReference>